<dbReference type="InterPro" id="IPR032710">
    <property type="entry name" value="NTF2-like_dom_sf"/>
</dbReference>
<protein>
    <submittedName>
        <fullName evidence="2">Nuclear transport factor 2 family protein</fullName>
    </submittedName>
</protein>
<dbReference type="SUPFAM" id="SSF54427">
    <property type="entry name" value="NTF2-like"/>
    <property type="match status" value="1"/>
</dbReference>
<gene>
    <name evidence="2" type="ORF">ACFORG_00765</name>
</gene>
<dbReference type="Gene3D" id="3.10.450.50">
    <property type="match status" value="1"/>
</dbReference>
<reference evidence="3" key="1">
    <citation type="journal article" date="2019" name="Int. J. Syst. Evol. Microbiol.">
        <title>The Global Catalogue of Microorganisms (GCM) 10K type strain sequencing project: providing services to taxonomists for standard genome sequencing and annotation.</title>
        <authorList>
            <consortium name="The Broad Institute Genomics Platform"/>
            <consortium name="The Broad Institute Genome Sequencing Center for Infectious Disease"/>
            <person name="Wu L."/>
            <person name="Ma J."/>
        </authorList>
    </citation>
    <scope>NUCLEOTIDE SEQUENCE [LARGE SCALE GENOMIC DNA]</scope>
    <source>
        <strain evidence="3">KCTC 42911</strain>
    </source>
</reference>
<dbReference type="RefSeq" id="WP_386733462.1">
    <property type="nucleotide sequence ID" value="NZ_JBHRXI010000001.1"/>
</dbReference>
<evidence type="ECO:0000313" key="3">
    <source>
        <dbReference type="Proteomes" id="UP001595629"/>
    </source>
</evidence>
<organism evidence="2 3">
    <name type="scientific">Lutimaribacter marinistellae</name>
    <dbReference type="NCBI Taxonomy" id="1820329"/>
    <lineage>
        <taxon>Bacteria</taxon>
        <taxon>Pseudomonadati</taxon>
        <taxon>Pseudomonadota</taxon>
        <taxon>Alphaproteobacteria</taxon>
        <taxon>Rhodobacterales</taxon>
        <taxon>Roseobacteraceae</taxon>
        <taxon>Lutimaribacter</taxon>
    </lineage>
</organism>
<keyword evidence="3" id="KW-1185">Reference proteome</keyword>
<dbReference type="InterPro" id="IPR037401">
    <property type="entry name" value="SnoaL-like"/>
</dbReference>
<evidence type="ECO:0000313" key="2">
    <source>
        <dbReference type="EMBL" id="MFC3612276.1"/>
    </source>
</evidence>
<dbReference type="Pfam" id="PF12680">
    <property type="entry name" value="SnoaL_2"/>
    <property type="match status" value="1"/>
</dbReference>
<evidence type="ECO:0000259" key="1">
    <source>
        <dbReference type="Pfam" id="PF12680"/>
    </source>
</evidence>
<proteinExistence type="predicted"/>
<dbReference type="EMBL" id="JBHRXI010000001">
    <property type="protein sequence ID" value="MFC3612276.1"/>
    <property type="molecule type" value="Genomic_DNA"/>
</dbReference>
<name>A0ABV7TAJ7_9RHOB</name>
<comment type="caution">
    <text evidence="2">The sequence shown here is derived from an EMBL/GenBank/DDBJ whole genome shotgun (WGS) entry which is preliminary data.</text>
</comment>
<accession>A0ABV7TAJ7</accession>
<sequence length="125" mass="13934">MDKVALVKRYFDLLTASDIDGIVRLFEVDAIVTSPFLGNMAVPEFFQKLADASTASRPTVFDVLLGEAGHSAAAHFEYDWTLNNGERIVFRGIDYFTFGGNDKFASMSIFYDTHPIREGVGHKYA</sequence>
<feature type="domain" description="SnoaL-like" evidence="1">
    <location>
        <begin position="7"/>
        <end position="105"/>
    </location>
</feature>
<dbReference type="Proteomes" id="UP001595629">
    <property type="component" value="Unassembled WGS sequence"/>
</dbReference>